<dbReference type="OrthoDB" id="680764at2"/>
<reference evidence="8 9" key="1">
    <citation type="submission" date="2016-10" db="EMBL/GenBank/DDBJ databases">
        <authorList>
            <person name="de Groot N.N."/>
        </authorList>
    </citation>
    <scope>NUCLEOTIDE SEQUENCE [LARGE SCALE GENOMIC DNA]</scope>
    <source>
        <strain evidence="8 9">DSM 19938</strain>
    </source>
</reference>
<feature type="transmembrane region" description="Helical" evidence="7">
    <location>
        <begin position="113"/>
        <end position="131"/>
    </location>
</feature>
<evidence type="ECO:0000256" key="2">
    <source>
        <dbReference type="ARBA" id="ARBA00006679"/>
    </source>
</evidence>
<dbReference type="EMBL" id="FNXY01000005">
    <property type="protein sequence ID" value="SEJ12701.1"/>
    <property type="molecule type" value="Genomic_DNA"/>
</dbReference>
<evidence type="ECO:0000313" key="9">
    <source>
        <dbReference type="Proteomes" id="UP000199532"/>
    </source>
</evidence>
<evidence type="ECO:0000256" key="3">
    <source>
        <dbReference type="ARBA" id="ARBA00022475"/>
    </source>
</evidence>
<evidence type="ECO:0000256" key="1">
    <source>
        <dbReference type="ARBA" id="ARBA00004651"/>
    </source>
</evidence>
<dbReference type="AlphaFoldDB" id="A0A1H6W6P5"/>
<organism evidence="8 9">
    <name type="scientific">Dyadobacter koreensis</name>
    <dbReference type="NCBI Taxonomy" id="408657"/>
    <lineage>
        <taxon>Bacteria</taxon>
        <taxon>Pseudomonadati</taxon>
        <taxon>Bacteroidota</taxon>
        <taxon>Cytophagia</taxon>
        <taxon>Cytophagales</taxon>
        <taxon>Spirosomataceae</taxon>
        <taxon>Dyadobacter</taxon>
    </lineage>
</organism>
<dbReference type="PANTHER" id="PTHR33452:SF1">
    <property type="entry name" value="INNER MEMBRANE PROTEIN YPHA-RELATED"/>
    <property type="match status" value="1"/>
</dbReference>
<feature type="transmembrane region" description="Helical" evidence="7">
    <location>
        <begin position="21"/>
        <end position="39"/>
    </location>
</feature>
<evidence type="ECO:0000256" key="5">
    <source>
        <dbReference type="ARBA" id="ARBA00022989"/>
    </source>
</evidence>
<dbReference type="Pfam" id="PF07681">
    <property type="entry name" value="DoxX"/>
    <property type="match status" value="1"/>
</dbReference>
<evidence type="ECO:0000313" key="8">
    <source>
        <dbReference type="EMBL" id="SEJ12701.1"/>
    </source>
</evidence>
<dbReference type="Proteomes" id="UP000199532">
    <property type="component" value="Unassembled WGS sequence"/>
</dbReference>
<gene>
    <name evidence="8" type="ORF">SAMN04487995_3355</name>
</gene>
<keyword evidence="6 7" id="KW-0472">Membrane</keyword>
<keyword evidence="4 7" id="KW-0812">Transmembrane</keyword>
<dbReference type="PANTHER" id="PTHR33452">
    <property type="entry name" value="OXIDOREDUCTASE CATD-RELATED"/>
    <property type="match status" value="1"/>
</dbReference>
<evidence type="ECO:0000256" key="6">
    <source>
        <dbReference type="ARBA" id="ARBA00023136"/>
    </source>
</evidence>
<dbReference type="STRING" id="408657.SAMN04487995_3355"/>
<feature type="transmembrane region" description="Helical" evidence="7">
    <location>
        <begin position="59"/>
        <end position="80"/>
    </location>
</feature>
<keyword evidence="5 7" id="KW-1133">Transmembrane helix</keyword>
<protein>
    <submittedName>
        <fullName evidence="8">Uncharacterized membrane protein YphA, DoxX/SURF4 family</fullName>
    </submittedName>
</protein>
<dbReference type="InterPro" id="IPR032808">
    <property type="entry name" value="DoxX"/>
</dbReference>
<comment type="subcellular location">
    <subcellularLocation>
        <location evidence="1">Cell membrane</location>
        <topology evidence="1">Multi-pass membrane protein</topology>
    </subcellularLocation>
</comment>
<proteinExistence type="inferred from homology"/>
<accession>A0A1H6W6P5</accession>
<evidence type="ECO:0000256" key="4">
    <source>
        <dbReference type="ARBA" id="ARBA00022692"/>
    </source>
</evidence>
<evidence type="ECO:0000256" key="7">
    <source>
        <dbReference type="SAM" id="Phobius"/>
    </source>
</evidence>
<sequence length="144" mass="16325">MEMINRIERWGDTHHPAWMDVVRIGLGVLLFVKGISFISDTARLSHLISDMDFHLYTVMAVHYVAFAHIFGGFLIALGCLTRTAAIFQIPILIAAVFFVNVRAGFSYFNSELWLSMITLLLVLTFTVIGSGKFSMDEWLKNHNN</sequence>
<keyword evidence="3" id="KW-1003">Cell membrane</keyword>
<comment type="similarity">
    <text evidence="2">Belongs to the DoxX family.</text>
</comment>
<dbReference type="GO" id="GO:0005886">
    <property type="term" value="C:plasma membrane"/>
    <property type="evidence" value="ECO:0007669"/>
    <property type="project" value="UniProtKB-SubCell"/>
</dbReference>
<keyword evidence="9" id="KW-1185">Reference proteome</keyword>
<feature type="transmembrane region" description="Helical" evidence="7">
    <location>
        <begin position="87"/>
        <end position="107"/>
    </location>
</feature>
<name>A0A1H6W6P5_9BACT</name>
<dbReference type="RefSeq" id="WP_090337015.1">
    <property type="nucleotide sequence ID" value="NZ_FNXY01000005.1"/>
</dbReference>
<dbReference type="InterPro" id="IPR051907">
    <property type="entry name" value="DoxX-like_oxidoreductase"/>
</dbReference>